<dbReference type="GO" id="GO:0005925">
    <property type="term" value="C:focal adhesion"/>
    <property type="evidence" value="ECO:0007669"/>
    <property type="project" value="TreeGrafter"/>
</dbReference>
<evidence type="ECO:0000256" key="7">
    <source>
        <dbReference type="SAM" id="MobiDB-lite"/>
    </source>
</evidence>
<dbReference type="PANTHER" id="PTHR10844">
    <property type="entry name" value="CAVEOLIN"/>
    <property type="match status" value="1"/>
</dbReference>
<evidence type="ECO:0000256" key="8">
    <source>
        <dbReference type="SAM" id="Phobius"/>
    </source>
</evidence>
<dbReference type="InterPro" id="IPR001612">
    <property type="entry name" value="Caveolin"/>
</dbReference>
<gene>
    <name evidence="9" type="ORF">E1301_Tti002297</name>
</gene>
<evidence type="ECO:0000256" key="5">
    <source>
        <dbReference type="ARBA" id="ARBA00023136"/>
    </source>
</evidence>
<evidence type="ECO:0000256" key="2">
    <source>
        <dbReference type="ARBA" id="ARBA00010988"/>
    </source>
</evidence>
<evidence type="ECO:0000256" key="6">
    <source>
        <dbReference type="RuleBase" id="RU000680"/>
    </source>
</evidence>
<dbReference type="GO" id="GO:0060090">
    <property type="term" value="F:molecular adaptor activity"/>
    <property type="evidence" value="ECO:0007669"/>
    <property type="project" value="TreeGrafter"/>
</dbReference>
<keyword evidence="3 6" id="KW-1003">Cell membrane</keyword>
<evidence type="ECO:0000313" key="9">
    <source>
        <dbReference type="EMBL" id="KAA0706977.1"/>
    </source>
</evidence>
<comment type="subcellular location">
    <subcellularLocation>
        <location evidence="1 6">Cell membrane</location>
        <topology evidence="1 6">Peripheral membrane protein</topology>
    </subcellularLocation>
    <subcellularLocation>
        <location evidence="6">Golgi apparatus membrane</location>
        <topology evidence="6">Peripheral membrane protein</topology>
    </subcellularLocation>
    <subcellularLocation>
        <location evidence="6">Membrane</location>
        <location evidence="6">Caveola</location>
        <topology evidence="6">Peripheral membrane protein</topology>
    </subcellularLocation>
</comment>
<name>A0A5A9NEW3_9TELE</name>
<dbReference type="EMBL" id="SOYY01000020">
    <property type="protein sequence ID" value="KAA0706977.1"/>
    <property type="molecule type" value="Genomic_DNA"/>
</dbReference>
<dbReference type="OrthoDB" id="5917823at2759"/>
<comment type="function">
    <text evidence="6">May act as a scaffolding protein within caveolar membranes. Interacts directly with G-protein alpha subunits and can functionally regulate their activity.</text>
</comment>
<dbReference type="GO" id="GO:0030154">
    <property type="term" value="P:cell differentiation"/>
    <property type="evidence" value="ECO:0007669"/>
    <property type="project" value="TreeGrafter"/>
</dbReference>
<accession>A0A5A9NEW3</accession>
<keyword evidence="4 6" id="KW-0333">Golgi apparatus</keyword>
<keyword evidence="10" id="KW-1185">Reference proteome</keyword>
<sequence length="176" mass="19629">MMSDEYLVECKIDDDDDDDDYGVQKIQPSPPPPPQFSSSPSITPQPSLIHVDIRDPCGVNKHLKVEFSDVLAEPASTHSYDRVWIYSGIAFEAMRLWCYRCLTALCAVPVSCLCGCLFALLACMHIWCVMPCIQVCHTCLPCVRSLWMSVVNIFIAPFCTSAARCCSGIHVLFSKE</sequence>
<dbReference type="GO" id="GO:0042383">
    <property type="term" value="C:sarcolemma"/>
    <property type="evidence" value="ECO:0007669"/>
    <property type="project" value="TreeGrafter"/>
</dbReference>
<keyword evidence="5 6" id="KW-0472">Membrane</keyword>
<dbReference type="GO" id="GO:0070836">
    <property type="term" value="P:caveola assembly"/>
    <property type="evidence" value="ECO:0007669"/>
    <property type="project" value="InterPro"/>
</dbReference>
<evidence type="ECO:0000256" key="3">
    <source>
        <dbReference type="ARBA" id="ARBA00022475"/>
    </source>
</evidence>
<dbReference type="Proteomes" id="UP000324632">
    <property type="component" value="Chromosome 20"/>
</dbReference>
<organism evidence="9 10">
    <name type="scientific">Triplophysa tibetana</name>
    <dbReference type="NCBI Taxonomy" id="1572043"/>
    <lineage>
        <taxon>Eukaryota</taxon>
        <taxon>Metazoa</taxon>
        <taxon>Chordata</taxon>
        <taxon>Craniata</taxon>
        <taxon>Vertebrata</taxon>
        <taxon>Euteleostomi</taxon>
        <taxon>Actinopterygii</taxon>
        <taxon>Neopterygii</taxon>
        <taxon>Teleostei</taxon>
        <taxon>Ostariophysi</taxon>
        <taxon>Cypriniformes</taxon>
        <taxon>Nemacheilidae</taxon>
        <taxon>Triplophysa</taxon>
    </lineage>
</organism>
<evidence type="ECO:0000256" key="1">
    <source>
        <dbReference type="ARBA" id="ARBA00004202"/>
    </source>
</evidence>
<dbReference type="AlphaFoldDB" id="A0A5A9NEW3"/>
<comment type="caution">
    <text evidence="9">The sequence shown here is derived from an EMBL/GenBank/DDBJ whole genome shotgun (WGS) entry which is preliminary data.</text>
</comment>
<dbReference type="Pfam" id="PF01146">
    <property type="entry name" value="Caveolin"/>
    <property type="match status" value="1"/>
</dbReference>
<evidence type="ECO:0000313" key="10">
    <source>
        <dbReference type="Proteomes" id="UP000324632"/>
    </source>
</evidence>
<evidence type="ECO:0000256" key="4">
    <source>
        <dbReference type="ARBA" id="ARBA00023034"/>
    </source>
</evidence>
<dbReference type="GO" id="GO:0005901">
    <property type="term" value="C:caveola"/>
    <property type="evidence" value="ECO:0007669"/>
    <property type="project" value="UniProtKB-SubCell"/>
</dbReference>
<feature type="region of interest" description="Disordered" evidence="7">
    <location>
        <begin position="12"/>
        <end position="43"/>
    </location>
</feature>
<keyword evidence="8" id="KW-0812">Transmembrane</keyword>
<reference evidence="9 10" key="1">
    <citation type="journal article" date="2019" name="Mol. Ecol. Resour.">
        <title>Chromosome-level genome assembly of Triplophysa tibetana, a fish adapted to the harsh high-altitude environment of the Tibetan Plateau.</title>
        <authorList>
            <person name="Yang X."/>
            <person name="Liu H."/>
            <person name="Ma Z."/>
            <person name="Zou Y."/>
            <person name="Zou M."/>
            <person name="Mao Y."/>
            <person name="Li X."/>
            <person name="Wang H."/>
            <person name="Chen T."/>
            <person name="Wang W."/>
            <person name="Yang R."/>
        </authorList>
    </citation>
    <scope>NUCLEOTIDE SEQUENCE [LARGE SCALE GENOMIC DNA]</scope>
    <source>
        <strain evidence="9">TTIB1903HZAU</strain>
        <tissue evidence="9">Muscle</tissue>
    </source>
</reference>
<dbReference type="PANTHER" id="PTHR10844:SF13">
    <property type="entry name" value="CAVEOLIN"/>
    <property type="match status" value="1"/>
</dbReference>
<feature type="compositionally biased region" description="Acidic residues" evidence="7">
    <location>
        <begin position="12"/>
        <end position="21"/>
    </location>
</feature>
<protein>
    <recommendedName>
        <fullName evidence="6">Caveolin</fullName>
    </recommendedName>
</protein>
<keyword evidence="8" id="KW-1133">Transmembrane helix</keyword>
<feature type="transmembrane region" description="Helical" evidence="8">
    <location>
        <begin position="102"/>
        <end position="127"/>
    </location>
</feature>
<comment type="similarity">
    <text evidence="2 6">Belongs to the caveolin family.</text>
</comment>
<dbReference type="GO" id="GO:0051480">
    <property type="term" value="P:regulation of cytosolic calcium ion concentration"/>
    <property type="evidence" value="ECO:0007669"/>
    <property type="project" value="TreeGrafter"/>
</dbReference>
<proteinExistence type="inferred from homology"/>
<dbReference type="GO" id="GO:0000139">
    <property type="term" value="C:Golgi membrane"/>
    <property type="evidence" value="ECO:0007669"/>
    <property type="project" value="UniProtKB-SubCell"/>
</dbReference>